<evidence type="ECO:0000313" key="1">
    <source>
        <dbReference type="EMBL" id="MBE1558850.1"/>
    </source>
</evidence>
<reference evidence="1 2" key="1">
    <citation type="submission" date="2020-10" db="EMBL/GenBank/DDBJ databases">
        <title>Sequencing the genomes of 1000 actinobacteria strains.</title>
        <authorList>
            <person name="Klenk H.-P."/>
        </authorList>
    </citation>
    <scope>NUCLEOTIDE SEQUENCE [LARGE SCALE GENOMIC DNA]</scope>
    <source>
        <strain evidence="1 2">DSM 43748</strain>
    </source>
</reference>
<comment type="caution">
    <text evidence="1">The sequence shown here is derived from an EMBL/GenBank/DDBJ whole genome shotgun (WGS) entry which is preliminary data.</text>
</comment>
<dbReference type="Proteomes" id="UP000661607">
    <property type="component" value="Unassembled WGS sequence"/>
</dbReference>
<accession>A0ABR9KAC3</accession>
<gene>
    <name evidence="1" type="ORF">H4W81_001629</name>
</gene>
<protein>
    <submittedName>
        <fullName evidence="1">RimJ/RimL family protein N-acetyltransferase</fullName>
    </submittedName>
</protein>
<proteinExistence type="predicted"/>
<organism evidence="1 2">
    <name type="scientific">Nonomuraea africana</name>
    <dbReference type="NCBI Taxonomy" id="46171"/>
    <lineage>
        <taxon>Bacteria</taxon>
        <taxon>Bacillati</taxon>
        <taxon>Actinomycetota</taxon>
        <taxon>Actinomycetes</taxon>
        <taxon>Streptosporangiales</taxon>
        <taxon>Streptosporangiaceae</taxon>
        <taxon>Nonomuraea</taxon>
    </lineage>
</organism>
<dbReference type="EMBL" id="JADBEF010000001">
    <property type="protein sequence ID" value="MBE1558850.1"/>
    <property type="molecule type" value="Genomic_DNA"/>
</dbReference>
<sequence length="31" mass="3438">MAGRIRHHVPTPSGWRDSIVHSALADEWSAP</sequence>
<keyword evidence="2" id="KW-1185">Reference proteome</keyword>
<name>A0ABR9KAC3_9ACTN</name>
<evidence type="ECO:0000313" key="2">
    <source>
        <dbReference type="Proteomes" id="UP000661607"/>
    </source>
</evidence>